<dbReference type="CDD" id="cd00828">
    <property type="entry name" value="elong_cond_enzymes"/>
    <property type="match status" value="1"/>
</dbReference>
<dbReference type="InterPro" id="IPR000794">
    <property type="entry name" value="Beta-ketoacyl_synthase"/>
</dbReference>
<dbReference type="SMART" id="SM00825">
    <property type="entry name" value="PKS_KS"/>
    <property type="match status" value="1"/>
</dbReference>
<dbReference type="Gene3D" id="3.40.47.10">
    <property type="match status" value="1"/>
</dbReference>
<reference evidence="6" key="1">
    <citation type="journal article" date="2014" name="Int. J. Syst. Evol. Microbiol.">
        <title>Complete genome sequence of Corynebacterium casei LMG S-19264T (=DSM 44701T), isolated from a smear-ripened cheese.</title>
        <authorList>
            <consortium name="US DOE Joint Genome Institute (JGI-PGF)"/>
            <person name="Walter F."/>
            <person name="Albersmeier A."/>
            <person name="Kalinowski J."/>
            <person name="Ruckert C."/>
        </authorList>
    </citation>
    <scope>NUCLEOTIDE SEQUENCE</scope>
    <source>
        <strain evidence="6">KCTC 22169</strain>
    </source>
</reference>
<dbReference type="EMBL" id="BMXR01000004">
    <property type="protein sequence ID" value="GGX51005.1"/>
    <property type="molecule type" value="Genomic_DNA"/>
</dbReference>
<dbReference type="Proteomes" id="UP000626148">
    <property type="component" value="Unassembled WGS sequence"/>
</dbReference>
<evidence type="ECO:0000259" key="5">
    <source>
        <dbReference type="PROSITE" id="PS52004"/>
    </source>
</evidence>
<dbReference type="PROSITE" id="PS52004">
    <property type="entry name" value="KS3_2"/>
    <property type="match status" value="1"/>
</dbReference>
<dbReference type="InterPro" id="IPR016039">
    <property type="entry name" value="Thiolase-like"/>
</dbReference>
<protein>
    <submittedName>
        <fullName evidence="6">Beta-ketoacyl-[acyl-carrier-protein] synthase FabY</fullName>
    </submittedName>
</protein>
<dbReference type="InterPro" id="IPR014030">
    <property type="entry name" value="Ketoacyl_synth_N"/>
</dbReference>
<keyword evidence="3 4" id="KW-0808">Transferase</keyword>
<dbReference type="RefSeq" id="WP_189608195.1">
    <property type="nucleotide sequence ID" value="NZ_BMXR01000004.1"/>
</dbReference>
<proteinExistence type="inferred from homology"/>
<evidence type="ECO:0000256" key="4">
    <source>
        <dbReference type="RuleBase" id="RU003694"/>
    </source>
</evidence>
<dbReference type="Pfam" id="PF02801">
    <property type="entry name" value="Ketoacyl-synt_C"/>
    <property type="match status" value="1"/>
</dbReference>
<dbReference type="Pfam" id="PF00109">
    <property type="entry name" value="ketoacyl-synt"/>
    <property type="match status" value="1"/>
</dbReference>
<comment type="similarity">
    <text evidence="2 4">Belongs to the thiolase-like superfamily. Beta-ketoacyl-ACP synthases family.</text>
</comment>
<dbReference type="GO" id="GO:0005829">
    <property type="term" value="C:cytosol"/>
    <property type="evidence" value="ECO:0007669"/>
    <property type="project" value="TreeGrafter"/>
</dbReference>
<dbReference type="InterPro" id="IPR014031">
    <property type="entry name" value="Ketoacyl_synth_C"/>
</dbReference>
<dbReference type="GO" id="GO:0004315">
    <property type="term" value="F:3-oxoacyl-[acyl-carrier-protein] synthase activity"/>
    <property type="evidence" value="ECO:0007669"/>
    <property type="project" value="TreeGrafter"/>
</dbReference>
<feature type="domain" description="Ketosynthase family 3 (KS3)" evidence="5">
    <location>
        <begin position="1"/>
        <end position="530"/>
    </location>
</feature>
<reference evidence="6" key="2">
    <citation type="submission" date="2020-09" db="EMBL/GenBank/DDBJ databases">
        <authorList>
            <person name="Sun Q."/>
            <person name="Kim S."/>
        </authorList>
    </citation>
    <scope>NUCLEOTIDE SEQUENCE</scope>
    <source>
        <strain evidence="6">KCTC 22169</strain>
    </source>
</reference>
<gene>
    <name evidence="6" type="primary">fabY</name>
    <name evidence="6" type="ORF">GCM10007392_17780</name>
</gene>
<evidence type="ECO:0000256" key="2">
    <source>
        <dbReference type="ARBA" id="ARBA00008467"/>
    </source>
</evidence>
<dbReference type="PANTHER" id="PTHR11712">
    <property type="entry name" value="POLYKETIDE SYNTHASE-RELATED"/>
    <property type="match status" value="1"/>
</dbReference>
<name>A0A918K5V8_9GAMM</name>
<keyword evidence="7" id="KW-1185">Reference proteome</keyword>
<dbReference type="SUPFAM" id="SSF53901">
    <property type="entry name" value="Thiolase-like"/>
    <property type="match status" value="2"/>
</dbReference>
<evidence type="ECO:0000256" key="1">
    <source>
        <dbReference type="ARBA" id="ARBA00005194"/>
    </source>
</evidence>
<sequence>MKKLPVIVGFGGINAAGRVSMHHGYRRMVHEALDDARMAGTWEDLATLMRLKDSANPRDAILAGTLIRRIEAESHYDPAAVPMHRKATLNQPGGLSFHLRRNQLPETMPAGWTVEPVEGSGTQVRVTVDSDLPIMLPDQYVSRVSSAGTLPTGFNPADYYNAAHHPRGLQMAVYGASDAIQSMGVRWEDVLEHIHPDQVSVYAGSAVSQMDQAGLRGLYQNPMTGNRITSKMMPLALPEMAADFVNSYILNSVGNTGSNAGACATFLYNLRQGLIDIEAGKCRVAVVGNSEAPVVPEIMEGFRIMGALAEDEQLKQLDQSETADNRRACRPFSSNAGFTMAESSQFMVLMDDELALQLGATVYGSVADVFVNADANKKSISGPGVGNYITMAKATALARAILGDDGLQRTFVMAHGTGTPQNRVTESHIFNEIAQTFGIDNWAVSAIKSYLGHSLGPAAADQLNAALGVWSEGFIPGIRTIDHIADDVHRDRLNIAMNHLAVGEQGEDMLGTLINSKGFGGNNASALVLSPNTTRSLMQQRHGEAALTQWQHRNETVQETQAAFDARTRKDGLQVMYSFGESVMTDKDVQLDRDSVKLSRFSRSIQLPGRNPFV</sequence>
<dbReference type="AlphaFoldDB" id="A0A918K5V8"/>
<evidence type="ECO:0000256" key="3">
    <source>
        <dbReference type="ARBA" id="ARBA00022679"/>
    </source>
</evidence>
<comment type="pathway">
    <text evidence="1">Lipid metabolism; fatty acid biosynthesis.</text>
</comment>
<evidence type="ECO:0000313" key="7">
    <source>
        <dbReference type="Proteomes" id="UP000626148"/>
    </source>
</evidence>
<dbReference type="GO" id="GO:0006633">
    <property type="term" value="P:fatty acid biosynthetic process"/>
    <property type="evidence" value="ECO:0007669"/>
    <property type="project" value="TreeGrafter"/>
</dbReference>
<evidence type="ECO:0000313" key="6">
    <source>
        <dbReference type="EMBL" id="GGX51005.1"/>
    </source>
</evidence>
<dbReference type="InterPro" id="IPR047224">
    <property type="entry name" value="FAS_alpha_su_C"/>
</dbReference>
<organism evidence="6 7">
    <name type="scientific">Saccharospirillum salsuginis</name>
    <dbReference type="NCBI Taxonomy" id="418750"/>
    <lineage>
        <taxon>Bacteria</taxon>
        <taxon>Pseudomonadati</taxon>
        <taxon>Pseudomonadota</taxon>
        <taxon>Gammaproteobacteria</taxon>
        <taxon>Oceanospirillales</taxon>
        <taxon>Saccharospirillaceae</taxon>
        <taxon>Saccharospirillum</taxon>
    </lineage>
</organism>
<dbReference type="InterPro" id="IPR020841">
    <property type="entry name" value="PKS_Beta-ketoAc_synthase_dom"/>
</dbReference>
<accession>A0A918K5V8</accession>
<dbReference type="PANTHER" id="PTHR11712:SF336">
    <property type="entry name" value="3-OXOACYL-[ACYL-CARRIER-PROTEIN] SYNTHASE, MITOCHONDRIAL"/>
    <property type="match status" value="1"/>
</dbReference>
<comment type="caution">
    <text evidence="6">The sequence shown here is derived from an EMBL/GenBank/DDBJ whole genome shotgun (WGS) entry which is preliminary data.</text>
</comment>